<accession>A0A2G9GVK2</accession>
<feature type="domain" description="RIN4 pathogenic type III effector avirulence factor Avr cleavage site" evidence="2">
    <location>
        <begin position="3"/>
        <end position="31"/>
    </location>
</feature>
<reference evidence="4" key="1">
    <citation type="journal article" date="2018" name="Gigascience">
        <title>Genome assembly of the Pink Ipe (Handroanthus impetiginosus, Bignoniaceae), a highly valued, ecologically keystone Neotropical timber forest tree.</title>
        <authorList>
            <person name="Silva-Junior O.B."/>
            <person name="Grattapaglia D."/>
            <person name="Novaes E."/>
            <person name="Collevatti R.G."/>
        </authorList>
    </citation>
    <scope>NUCLEOTIDE SEQUENCE [LARGE SCALE GENOMIC DNA]</scope>
    <source>
        <strain evidence="4">cv. UFG-1</strain>
    </source>
</reference>
<dbReference type="PANTHER" id="PTHR33159">
    <property type="entry name" value="RPM1-INTERACTING PROTEIN 4 (RIN4) FAMILY PROTEIN"/>
    <property type="match status" value="1"/>
</dbReference>
<dbReference type="STRING" id="429701.A0A2G9GVK2"/>
<evidence type="ECO:0000259" key="2">
    <source>
        <dbReference type="Pfam" id="PF05627"/>
    </source>
</evidence>
<feature type="region of interest" description="Disordered" evidence="1">
    <location>
        <begin position="29"/>
        <end position="128"/>
    </location>
</feature>
<evidence type="ECO:0000313" key="3">
    <source>
        <dbReference type="EMBL" id="PIN09309.1"/>
    </source>
</evidence>
<protein>
    <recommendedName>
        <fullName evidence="2">RIN4 pathogenic type III effector avirulence factor Avr cleavage site domain-containing protein</fullName>
    </recommendedName>
</protein>
<name>A0A2G9GVK2_9LAMI</name>
<sequence>MAHRSHVPKFGNWDGDNVPYTAYFENARKEKTSGVRINPNDPEQNPEAFSIRSSNISHAAQASVQKNIYDEEKSYSPKTVASVSSPSDNSASPIRKPKHQRKKSWLGKYNSDSRNPTSPGPNNVDDFSFRSVSVPKFGEWDEKDPRSAEGFTVIFNKVKEEKQISASKFPPVPLQTTNNYQTGQKKRARKKFCCLF</sequence>
<evidence type="ECO:0000256" key="1">
    <source>
        <dbReference type="SAM" id="MobiDB-lite"/>
    </source>
</evidence>
<dbReference type="InterPro" id="IPR008700">
    <property type="entry name" value="TypeIII_avirulence_cleave"/>
</dbReference>
<dbReference type="AlphaFoldDB" id="A0A2G9GVK2"/>
<comment type="caution">
    <text evidence="3">The sequence shown here is derived from an EMBL/GenBank/DDBJ whole genome shotgun (WGS) entry which is preliminary data.</text>
</comment>
<proteinExistence type="predicted"/>
<feature type="compositionally biased region" description="Low complexity" evidence="1">
    <location>
        <begin position="80"/>
        <end position="93"/>
    </location>
</feature>
<organism evidence="3 4">
    <name type="scientific">Handroanthus impetiginosus</name>
    <dbReference type="NCBI Taxonomy" id="429701"/>
    <lineage>
        <taxon>Eukaryota</taxon>
        <taxon>Viridiplantae</taxon>
        <taxon>Streptophyta</taxon>
        <taxon>Embryophyta</taxon>
        <taxon>Tracheophyta</taxon>
        <taxon>Spermatophyta</taxon>
        <taxon>Magnoliopsida</taxon>
        <taxon>eudicotyledons</taxon>
        <taxon>Gunneridae</taxon>
        <taxon>Pentapetalae</taxon>
        <taxon>asterids</taxon>
        <taxon>lamiids</taxon>
        <taxon>Lamiales</taxon>
        <taxon>Bignoniaceae</taxon>
        <taxon>Crescentiina</taxon>
        <taxon>Tabebuia alliance</taxon>
        <taxon>Handroanthus</taxon>
    </lineage>
</organism>
<dbReference type="Pfam" id="PF05627">
    <property type="entry name" value="AvrRpt-cleavage"/>
    <property type="match status" value="2"/>
</dbReference>
<dbReference type="GO" id="GO:0005886">
    <property type="term" value="C:plasma membrane"/>
    <property type="evidence" value="ECO:0007669"/>
    <property type="project" value="TreeGrafter"/>
</dbReference>
<evidence type="ECO:0000313" key="4">
    <source>
        <dbReference type="Proteomes" id="UP000231279"/>
    </source>
</evidence>
<dbReference type="EMBL" id="NKXS01003562">
    <property type="protein sequence ID" value="PIN09309.1"/>
    <property type="molecule type" value="Genomic_DNA"/>
</dbReference>
<keyword evidence="4" id="KW-1185">Reference proteome</keyword>
<feature type="compositionally biased region" description="Polar residues" evidence="1">
    <location>
        <begin position="110"/>
        <end position="121"/>
    </location>
</feature>
<gene>
    <name evidence="3" type="ORF">CDL12_18113</name>
</gene>
<dbReference type="PANTHER" id="PTHR33159:SF49">
    <property type="entry name" value="RPM1-INTERACTING PROTEIN 4"/>
    <property type="match status" value="1"/>
</dbReference>
<feature type="compositionally biased region" description="Polar residues" evidence="1">
    <location>
        <begin position="51"/>
        <end position="66"/>
    </location>
</feature>
<dbReference type="InterPro" id="IPR040387">
    <property type="entry name" value="RIN4/NOI4"/>
</dbReference>
<dbReference type="Proteomes" id="UP000231279">
    <property type="component" value="Unassembled WGS sequence"/>
</dbReference>
<dbReference type="OrthoDB" id="765662at2759"/>
<feature type="compositionally biased region" description="Basic residues" evidence="1">
    <location>
        <begin position="95"/>
        <end position="105"/>
    </location>
</feature>
<feature type="domain" description="RIN4 pathogenic type III effector avirulence factor Avr cleavage site" evidence="2">
    <location>
        <begin position="130"/>
        <end position="163"/>
    </location>
</feature>